<dbReference type="AlphaFoldDB" id="A0A0F3NDB9"/>
<evidence type="ECO:0000313" key="1">
    <source>
        <dbReference type="EMBL" id="KJV65746.1"/>
    </source>
</evidence>
<sequence length="37" mass="4285">MSIIVCKVKCLIGEILIEGICIFKDNNKDFWVNILMQ</sequence>
<name>A0A0F3NDB9_9RICK</name>
<dbReference type="PATRIC" id="fig|1359167.3.peg.677"/>
<gene>
    <name evidence="1" type="ORF">EMUCRT_0702</name>
</gene>
<dbReference type="Proteomes" id="UP000033546">
    <property type="component" value="Unassembled WGS sequence"/>
</dbReference>
<organism evidence="1 2">
    <name type="scientific">Ehrlichia cf. muris str. EmCRT</name>
    <dbReference type="NCBI Taxonomy" id="1359167"/>
    <lineage>
        <taxon>Bacteria</taxon>
        <taxon>Pseudomonadati</taxon>
        <taxon>Pseudomonadota</taxon>
        <taxon>Alphaproteobacteria</taxon>
        <taxon>Rickettsiales</taxon>
        <taxon>Anaplasmataceae</taxon>
        <taxon>Ehrlichia</taxon>
    </lineage>
</organism>
<proteinExistence type="predicted"/>
<accession>A0A0F3NDB9</accession>
<evidence type="ECO:0000313" key="2">
    <source>
        <dbReference type="Proteomes" id="UP000033546"/>
    </source>
</evidence>
<reference evidence="1 2" key="1">
    <citation type="submission" date="2015-02" db="EMBL/GenBank/DDBJ databases">
        <title>Genome Sequencing of Rickettsiales.</title>
        <authorList>
            <person name="Daugherty S.C."/>
            <person name="Su Q."/>
            <person name="Abolude K."/>
            <person name="Beier-Sexton M."/>
            <person name="Carlyon J.A."/>
            <person name="Carter R."/>
            <person name="Day N.P."/>
            <person name="Dumler S.J."/>
            <person name="Dyachenko V."/>
            <person name="Godinez A."/>
            <person name="Kurtti T.J."/>
            <person name="Lichay M."/>
            <person name="Mullins K.E."/>
            <person name="Ott S."/>
            <person name="Pappas-Brown V."/>
            <person name="Paris D.H."/>
            <person name="Patel P."/>
            <person name="Richards A.L."/>
            <person name="Sadzewicz L."/>
            <person name="Sears K."/>
            <person name="Seidman D."/>
            <person name="Sengamalay N."/>
            <person name="Stenos J."/>
            <person name="Tallon L.J."/>
            <person name="Vincent G."/>
            <person name="Fraser C.M."/>
            <person name="Munderloh U."/>
            <person name="Dunning-Hotopp J.C."/>
        </authorList>
    </citation>
    <scope>NUCLEOTIDE SEQUENCE [LARGE SCALE GENOMIC DNA]</scope>
    <source>
        <strain evidence="1 2">EmCRT</strain>
    </source>
</reference>
<protein>
    <submittedName>
        <fullName evidence="1">Uncharacterized protein</fullName>
    </submittedName>
</protein>
<comment type="caution">
    <text evidence="1">The sequence shown here is derived from an EMBL/GenBank/DDBJ whole genome shotgun (WGS) entry which is preliminary data.</text>
</comment>
<dbReference type="EMBL" id="LANU01000002">
    <property type="protein sequence ID" value="KJV65746.1"/>
    <property type="molecule type" value="Genomic_DNA"/>
</dbReference>